<sequence length="166" mass="19390">MNWSSSNNMILHDCIVCGEAVCSSGIQYGQEVTWHCEYRAFDEAIYNSEALLDRKLEVCVNPARGMQPEVSGVRRNHDLWGHYRAPFILKGRWDDVEFRNRLRYDILDTEGENDHNKNTVLIFRICSVTERSQEVIRPLCSTYYLDFDFNFIYVPQLATKQTPESP</sequence>
<evidence type="ECO:0000313" key="2">
    <source>
        <dbReference type="Proteomes" id="UP000002035"/>
    </source>
</evidence>
<proteinExistence type="predicted"/>
<reference evidence="2" key="1">
    <citation type="journal article" date="2012" name="MBio">
        <title>Comparative genome analysis of Trichophyton rubrum and related dermatophytes reveals candidate genes involved in infection.</title>
        <authorList>
            <person name="Martinez D.A."/>
            <person name="Oliver B.G."/>
            <person name="Graeser Y."/>
            <person name="Goldberg J.M."/>
            <person name="Li W."/>
            <person name="Martinez-Rossi N.M."/>
            <person name="Monod M."/>
            <person name="Shelest E."/>
            <person name="Barton R.C."/>
            <person name="Birch E."/>
            <person name="Brakhage A.A."/>
            <person name="Chen Z."/>
            <person name="Gurr S.J."/>
            <person name="Heiman D."/>
            <person name="Heitman J."/>
            <person name="Kosti I."/>
            <person name="Rossi A."/>
            <person name="Saif S."/>
            <person name="Samalova M."/>
            <person name="Saunders C.W."/>
            <person name="Shea T."/>
            <person name="Summerbell R.C."/>
            <person name="Xu J."/>
            <person name="Young S."/>
            <person name="Zeng Q."/>
            <person name="Birren B.W."/>
            <person name="Cuomo C.A."/>
            <person name="White T.C."/>
        </authorList>
    </citation>
    <scope>NUCLEOTIDE SEQUENCE [LARGE SCALE GENOMIC DNA]</scope>
    <source>
        <strain evidence="2">ATCC MYA-4605 / CBS 113480</strain>
    </source>
</reference>
<gene>
    <name evidence="1" type="ORF">MCYG_04299</name>
</gene>
<accession>C5FPG4</accession>
<dbReference type="EMBL" id="DS995704">
    <property type="protein sequence ID" value="EEQ31480.1"/>
    <property type="molecule type" value="Genomic_DNA"/>
</dbReference>
<dbReference type="GeneID" id="9224842"/>
<protein>
    <submittedName>
        <fullName evidence="1">Uncharacterized protein</fullName>
    </submittedName>
</protein>
<name>C5FPG4_ARTOC</name>
<dbReference type="AlphaFoldDB" id="C5FPG4"/>
<organism evidence="1 2">
    <name type="scientific">Arthroderma otae (strain ATCC MYA-4605 / CBS 113480)</name>
    <name type="common">Microsporum canis</name>
    <dbReference type="NCBI Taxonomy" id="554155"/>
    <lineage>
        <taxon>Eukaryota</taxon>
        <taxon>Fungi</taxon>
        <taxon>Dikarya</taxon>
        <taxon>Ascomycota</taxon>
        <taxon>Pezizomycotina</taxon>
        <taxon>Eurotiomycetes</taxon>
        <taxon>Eurotiomycetidae</taxon>
        <taxon>Onygenales</taxon>
        <taxon>Arthrodermataceae</taxon>
        <taxon>Microsporum</taxon>
    </lineage>
</organism>
<dbReference type="Proteomes" id="UP000002035">
    <property type="component" value="Unassembled WGS sequence"/>
</dbReference>
<dbReference type="RefSeq" id="XP_002846562.1">
    <property type="nucleotide sequence ID" value="XM_002846516.1"/>
</dbReference>
<dbReference type="VEuPathDB" id="FungiDB:MCYG_04299"/>
<evidence type="ECO:0000313" key="1">
    <source>
        <dbReference type="EMBL" id="EEQ31480.1"/>
    </source>
</evidence>
<keyword evidence="2" id="KW-1185">Reference proteome</keyword>
<dbReference type="HOGENOM" id="CLU_1602297_0_0_1"/>